<protein>
    <submittedName>
        <fullName evidence="7">Calcium-dependent secretion activator 2</fullName>
    </submittedName>
</protein>
<evidence type="ECO:0000256" key="5">
    <source>
        <dbReference type="ARBA" id="ARBA00023329"/>
    </source>
</evidence>
<dbReference type="GO" id="GO:0098793">
    <property type="term" value="C:presynapse"/>
    <property type="evidence" value="ECO:0007669"/>
    <property type="project" value="GOC"/>
</dbReference>
<keyword evidence="3" id="KW-0479">Metal-binding</keyword>
<reference evidence="7" key="1">
    <citation type="submission" date="2023-04" db="EMBL/GenBank/DDBJ databases">
        <title>Chromosome-level genome of Chaenocephalus aceratus.</title>
        <authorList>
            <person name="Park H."/>
        </authorList>
    </citation>
    <scope>NUCLEOTIDE SEQUENCE</scope>
    <source>
        <strain evidence="7">DE</strain>
        <tissue evidence="7">Muscle</tissue>
    </source>
</reference>
<organism evidence="7 8">
    <name type="scientific">Dissostichus eleginoides</name>
    <name type="common">Patagonian toothfish</name>
    <name type="synonym">Dissostichus amissus</name>
    <dbReference type="NCBI Taxonomy" id="100907"/>
    <lineage>
        <taxon>Eukaryota</taxon>
        <taxon>Metazoa</taxon>
        <taxon>Chordata</taxon>
        <taxon>Craniata</taxon>
        <taxon>Vertebrata</taxon>
        <taxon>Euteleostomi</taxon>
        <taxon>Actinopterygii</taxon>
        <taxon>Neopterygii</taxon>
        <taxon>Teleostei</taxon>
        <taxon>Neoteleostei</taxon>
        <taxon>Acanthomorphata</taxon>
        <taxon>Eupercaria</taxon>
        <taxon>Perciformes</taxon>
        <taxon>Notothenioidei</taxon>
        <taxon>Nototheniidae</taxon>
        <taxon>Dissostichus</taxon>
    </lineage>
</organism>
<dbReference type="GO" id="GO:0030659">
    <property type="term" value="C:cytoplasmic vesicle membrane"/>
    <property type="evidence" value="ECO:0007669"/>
    <property type="project" value="UniProtKB-SubCell"/>
</dbReference>
<dbReference type="Proteomes" id="UP001228049">
    <property type="component" value="Unassembled WGS sequence"/>
</dbReference>
<dbReference type="InterPro" id="IPR033227">
    <property type="entry name" value="CAPS"/>
</dbReference>
<evidence type="ECO:0000313" key="7">
    <source>
        <dbReference type="EMBL" id="KAK1888464.1"/>
    </source>
</evidence>
<dbReference type="GO" id="GO:0046872">
    <property type="term" value="F:metal ion binding"/>
    <property type="evidence" value="ECO:0007669"/>
    <property type="project" value="UniProtKB-KW"/>
</dbReference>
<proteinExistence type="predicted"/>
<feature type="domain" description="PH" evidence="6">
    <location>
        <begin position="1"/>
        <end position="104"/>
    </location>
</feature>
<evidence type="ECO:0000256" key="1">
    <source>
        <dbReference type="ARBA" id="ARBA00004156"/>
    </source>
</evidence>
<evidence type="ECO:0000256" key="2">
    <source>
        <dbReference type="ARBA" id="ARBA00022483"/>
    </source>
</evidence>
<comment type="subcellular location">
    <subcellularLocation>
        <location evidence="1">Cytoplasmic vesicle membrane</location>
    </subcellularLocation>
</comment>
<dbReference type="GO" id="GO:1990504">
    <property type="term" value="P:dense core granule exocytosis"/>
    <property type="evidence" value="ECO:0007669"/>
    <property type="project" value="InterPro"/>
</dbReference>
<dbReference type="AlphaFoldDB" id="A0AAD9BV45"/>
<dbReference type="GO" id="GO:0045921">
    <property type="term" value="P:positive regulation of exocytosis"/>
    <property type="evidence" value="ECO:0007669"/>
    <property type="project" value="TreeGrafter"/>
</dbReference>
<keyword evidence="8" id="KW-1185">Reference proteome</keyword>
<keyword evidence="2" id="KW-0268">Exocytosis</keyword>
<dbReference type="Gene3D" id="2.30.29.30">
    <property type="entry name" value="Pleckstrin-homology domain (PH domain)/Phosphotyrosine-binding domain (PTB)"/>
    <property type="match status" value="2"/>
</dbReference>
<dbReference type="PANTHER" id="PTHR12166:SF7">
    <property type="entry name" value="CALCIUM-DEPENDENT SECRETION ACTIVATOR 2"/>
    <property type="match status" value="1"/>
</dbReference>
<keyword evidence="4" id="KW-0106">Calcium</keyword>
<comment type="caution">
    <text evidence="7">The sequence shown here is derived from an EMBL/GenBank/DDBJ whole genome shotgun (WGS) entry which is preliminary data.</text>
</comment>
<dbReference type="Pfam" id="PF25341">
    <property type="entry name" value="C2_CAPS"/>
    <property type="match status" value="1"/>
</dbReference>
<dbReference type="PROSITE" id="PS50003">
    <property type="entry name" value="PH_DOMAIN"/>
    <property type="match status" value="1"/>
</dbReference>
<accession>A0AAD9BV45</accession>
<dbReference type="InterPro" id="IPR001849">
    <property type="entry name" value="PH_domain"/>
</dbReference>
<dbReference type="PANTHER" id="PTHR12166">
    <property type="entry name" value="CALCIUM-DEPENDENT SECRETION ACTIVATOR"/>
    <property type="match status" value="1"/>
</dbReference>
<dbReference type="InterPro" id="IPR011993">
    <property type="entry name" value="PH-like_dom_sf"/>
</dbReference>
<evidence type="ECO:0000256" key="3">
    <source>
        <dbReference type="ARBA" id="ARBA00022723"/>
    </source>
</evidence>
<dbReference type="Pfam" id="PF06292">
    <property type="entry name" value="MUN"/>
    <property type="match status" value="1"/>
</dbReference>
<feature type="non-terminal residue" evidence="7">
    <location>
        <position position="452"/>
    </location>
</feature>
<evidence type="ECO:0000313" key="8">
    <source>
        <dbReference type="Proteomes" id="UP001228049"/>
    </source>
</evidence>
<dbReference type="InterPro" id="IPR010439">
    <property type="entry name" value="MUN_dom"/>
</dbReference>
<gene>
    <name evidence="7" type="ORF">KUDE01_029247</name>
</gene>
<dbReference type="EMBL" id="JASDAP010000018">
    <property type="protein sequence ID" value="KAK1888464.1"/>
    <property type="molecule type" value="Genomic_DNA"/>
</dbReference>
<dbReference type="InterPro" id="IPR057457">
    <property type="entry name" value="CAPS_C2"/>
</dbReference>
<dbReference type="GO" id="GO:0098978">
    <property type="term" value="C:glutamatergic synapse"/>
    <property type="evidence" value="ECO:0007669"/>
    <property type="project" value="TreeGrafter"/>
</dbReference>
<keyword evidence="5" id="KW-0968">Cytoplasmic vesicle</keyword>
<dbReference type="SUPFAM" id="SSF50729">
    <property type="entry name" value="PH domain-like"/>
    <property type="match status" value="1"/>
</dbReference>
<sequence>MNPTTNSPKQAEFHRMVVPKSSQDSELKIKLAVRMDKPPNMKHSGHVYAVGQRVWKRWKKRYFVLVQGGRVFFNAVKEGDLVMFSCEDDQDRMLWIQALYRATGQSYKPVPPLQNKTSNCRGPPEALLPHHQTDADGPVRLRLRPHRRTTLRQADHISQPGLDPSQRQGVEGLISVAPSRFDHTALFTVLQKHTLEHRMNDSFSCLTGISEVTSVNLRHTPPRFLSSPGHVAPWGVGRRIGDRNILSLHARRQAPSLPGGWFSPGQVFVLDEYCARYGVRGCHRHLSYLKDLMEYSESQVLVDPTLLHYSYAFCASHVHGNRPDGMGTVTLEEKDQFEAVRSRLMALLENQITHFRYCFPFGRPDGALKATLSLQERVLMKDITTPVPAEEMKKLVQKCLENAAQINYSQLMEYAQITVDPQATPEKRLEDMMRLGELCVEVLTQNEEHHAE</sequence>
<evidence type="ECO:0000259" key="6">
    <source>
        <dbReference type="PROSITE" id="PS50003"/>
    </source>
</evidence>
<dbReference type="GO" id="GO:0016079">
    <property type="term" value="P:synaptic vesicle exocytosis"/>
    <property type="evidence" value="ECO:0007669"/>
    <property type="project" value="InterPro"/>
</dbReference>
<name>A0AAD9BV45_DISEL</name>
<dbReference type="SMART" id="SM01145">
    <property type="entry name" value="DUF1041"/>
    <property type="match status" value="1"/>
</dbReference>
<evidence type="ECO:0000256" key="4">
    <source>
        <dbReference type="ARBA" id="ARBA00022837"/>
    </source>
</evidence>